<accession>A0A6J1V1M3</accession>
<sequence>MRVGEHRKLKEQLPSAHAQEHQKLEEQHNACQETTLPISGSPVHTKKSWLACMCAPEPRRATGDGWCAQRDGSACHFWHTCHRFSITELVASIGIWSLFIKFRTYLSSWIIEVQRTESVIVETEQNKSYFKLHFFRGIIKLLPTNNPAIQVTVPKATRLKDFSPICLERMRTAEKTITTNLEDLYTAKRVYCILQSQKEGCENSYRPLTSWI</sequence>
<feature type="compositionally biased region" description="Basic and acidic residues" evidence="1">
    <location>
        <begin position="1"/>
        <end position="11"/>
    </location>
</feature>
<dbReference type="RefSeq" id="XP_026536660.1">
    <property type="nucleotide sequence ID" value="XM_026680875.1"/>
</dbReference>
<proteinExistence type="predicted"/>
<dbReference type="GeneID" id="113420785"/>
<dbReference type="Proteomes" id="UP000504612">
    <property type="component" value="Unplaced"/>
</dbReference>
<protein>
    <submittedName>
        <fullName evidence="3">Uncharacterized protein LOC113420785</fullName>
    </submittedName>
</protein>
<reference evidence="3" key="1">
    <citation type="submission" date="2025-08" db="UniProtKB">
        <authorList>
            <consortium name="RefSeq"/>
        </authorList>
    </citation>
    <scope>IDENTIFICATION</scope>
</reference>
<gene>
    <name evidence="3" type="primary">LOC113420785</name>
</gene>
<evidence type="ECO:0000313" key="2">
    <source>
        <dbReference type="Proteomes" id="UP000504612"/>
    </source>
</evidence>
<feature type="region of interest" description="Disordered" evidence="1">
    <location>
        <begin position="1"/>
        <end position="26"/>
    </location>
</feature>
<organism evidence="2 3">
    <name type="scientific">Notechis scutatus</name>
    <name type="common">mainland tiger snake</name>
    <dbReference type="NCBI Taxonomy" id="8663"/>
    <lineage>
        <taxon>Eukaryota</taxon>
        <taxon>Metazoa</taxon>
        <taxon>Chordata</taxon>
        <taxon>Craniata</taxon>
        <taxon>Vertebrata</taxon>
        <taxon>Euteleostomi</taxon>
        <taxon>Lepidosauria</taxon>
        <taxon>Squamata</taxon>
        <taxon>Bifurcata</taxon>
        <taxon>Unidentata</taxon>
        <taxon>Episquamata</taxon>
        <taxon>Toxicofera</taxon>
        <taxon>Serpentes</taxon>
        <taxon>Colubroidea</taxon>
        <taxon>Elapidae</taxon>
        <taxon>Hydrophiinae</taxon>
        <taxon>Notechis</taxon>
    </lineage>
</organism>
<keyword evidence="2" id="KW-1185">Reference proteome</keyword>
<evidence type="ECO:0000256" key="1">
    <source>
        <dbReference type="SAM" id="MobiDB-lite"/>
    </source>
</evidence>
<dbReference type="AlphaFoldDB" id="A0A6J1V1M3"/>
<name>A0A6J1V1M3_9SAUR</name>
<dbReference type="KEGG" id="nss:113420785"/>
<evidence type="ECO:0000313" key="3">
    <source>
        <dbReference type="RefSeq" id="XP_026536660.1"/>
    </source>
</evidence>